<evidence type="ECO:0000313" key="4">
    <source>
        <dbReference type="EMBL" id="MES1918675.1"/>
    </source>
</evidence>
<evidence type="ECO:0000313" key="5">
    <source>
        <dbReference type="Proteomes" id="UP001439008"/>
    </source>
</evidence>
<dbReference type="PANTHER" id="PTHR22836:SF0">
    <property type="entry name" value="PRE-MRNA 3' END PROCESSING PROTEIN WDR33"/>
    <property type="match status" value="1"/>
</dbReference>
<dbReference type="EMBL" id="JBDODL010000104">
    <property type="protein sequence ID" value="MES1918675.1"/>
    <property type="molecule type" value="Genomic_DNA"/>
</dbReference>
<proteinExistence type="predicted"/>
<dbReference type="InterPro" id="IPR036322">
    <property type="entry name" value="WD40_repeat_dom_sf"/>
</dbReference>
<feature type="repeat" description="WD" evidence="3">
    <location>
        <begin position="273"/>
        <end position="314"/>
    </location>
</feature>
<keyword evidence="5" id="KW-1185">Reference proteome</keyword>
<dbReference type="InterPro" id="IPR019775">
    <property type="entry name" value="WD40_repeat_CS"/>
</dbReference>
<feature type="repeat" description="WD" evidence="3">
    <location>
        <begin position="360"/>
        <end position="391"/>
    </location>
</feature>
<organism evidence="4 5">
    <name type="scientific">Bonamia ostreae</name>
    <dbReference type="NCBI Taxonomy" id="126728"/>
    <lineage>
        <taxon>Eukaryota</taxon>
        <taxon>Sar</taxon>
        <taxon>Rhizaria</taxon>
        <taxon>Endomyxa</taxon>
        <taxon>Ascetosporea</taxon>
        <taxon>Haplosporida</taxon>
        <taxon>Bonamia</taxon>
    </lineage>
</organism>
<dbReference type="InterPro" id="IPR015943">
    <property type="entry name" value="WD40/YVTN_repeat-like_dom_sf"/>
</dbReference>
<evidence type="ECO:0000256" key="1">
    <source>
        <dbReference type="ARBA" id="ARBA00022574"/>
    </source>
</evidence>
<feature type="repeat" description="WD" evidence="3">
    <location>
        <begin position="315"/>
        <end position="347"/>
    </location>
</feature>
<dbReference type="Proteomes" id="UP001439008">
    <property type="component" value="Unassembled WGS sequence"/>
</dbReference>
<dbReference type="PROSITE" id="PS50294">
    <property type="entry name" value="WD_REPEATS_REGION"/>
    <property type="match status" value="4"/>
</dbReference>
<name>A0ABV2AG60_9EUKA</name>
<dbReference type="InterPro" id="IPR020472">
    <property type="entry name" value="WD40_PAC1"/>
</dbReference>
<feature type="repeat" description="WD" evidence="3">
    <location>
        <begin position="189"/>
        <end position="230"/>
    </location>
</feature>
<dbReference type="CDD" id="cd00200">
    <property type="entry name" value="WD40"/>
    <property type="match status" value="1"/>
</dbReference>
<dbReference type="PROSITE" id="PS50082">
    <property type="entry name" value="WD_REPEATS_2"/>
    <property type="match status" value="6"/>
</dbReference>
<dbReference type="InterPro" id="IPR045245">
    <property type="entry name" value="Pfs2-like"/>
</dbReference>
<evidence type="ECO:0000256" key="3">
    <source>
        <dbReference type="PROSITE-ProRule" id="PRU00221"/>
    </source>
</evidence>
<accession>A0ABV2AG60</accession>
<comment type="caution">
    <text evidence="4">The sequence shown here is derived from an EMBL/GenBank/DDBJ whole genome shotgun (WGS) entry which is preliminary data.</text>
</comment>
<dbReference type="PANTHER" id="PTHR22836">
    <property type="entry name" value="WD40 REPEAT PROTEIN"/>
    <property type="match status" value="1"/>
</dbReference>
<sequence>MVHGADNSNLNQMLANDLIRKERQIYDGKRIRKPVIRKAVDFYATTIKNLETRLYKKRMYEREALFPLPDYARDMLPSSEFLDNLGNAFCTKYISTSVNKTRCPVNAVCVLIEYLQWTPEGRRLITGTHTGEFTLWNGLLFNFETILQAHDDPIRCMVWSHNEEWMVTGDDMGILKYWQGNMNNVKAFRAHEGHSVRKTAFSPSDKKFATASDDGFVKLWDFERSLCERRLEGHGWDVKALDWHPSQALLASGGKDQRLRIWDPRTGTAVATRTAHKHTITCLQFNQNGNWLLTGSRDQLLRLWDIRKLKELAVFRGHSKEVTCLQWHPLHESLFTSGGFGGTVLHWIVGEPDEPAVQIIGAHDNSVWDVAWHPLGNVLCTGSSDHTTRFWGRNRPGDKMEDRYNAYLLPEEKRGKAFTDLEGAALLNPNKFGQRLSAISDQWREMQESVKNPLREESEVIPLLGGGENF</sequence>
<feature type="repeat" description="WD" evidence="3">
    <location>
        <begin position="147"/>
        <end position="179"/>
    </location>
</feature>
<dbReference type="SMART" id="SM00320">
    <property type="entry name" value="WD40"/>
    <property type="match status" value="7"/>
</dbReference>
<dbReference type="PROSITE" id="PS00678">
    <property type="entry name" value="WD_REPEATS_1"/>
    <property type="match status" value="1"/>
</dbReference>
<evidence type="ECO:0000256" key="2">
    <source>
        <dbReference type="ARBA" id="ARBA00022737"/>
    </source>
</evidence>
<dbReference type="PRINTS" id="PR00320">
    <property type="entry name" value="GPROTEINBRPT"/>
</dbReference>
<dbReference type="Gene3D" id="2.130.10.10">
    <property type="entry name" value="YVTN repeat-like/Quinoprotein amine dehydrogenase"/>
    <property type="match status" value="2"/>
</dbReference>
<dbReference type="InterPro" id="IPR001680">
    <property type="entry name" value="WD40_rpt"/>
</dbReference>
<protein>
    <submittedName>
        <fullName evidence="4">WD repeat-containing protein 33</fullName>
    </submittedName>
</protein>
<gene>
    <name evidence="4" type="primary">WDR33</name>
    <name evidence="4" type="ORF">MHBO_000608</name>
</gene>
<keyword evidence="1 3" id="KW-0853">WD repeat</keyword>
<keyword evidence="2" id="KW-0677">Repeat</keyword>
<feature type="repeat" description="WD" evidence="3">
    <location>
        <begin position="231"/>
        <end position="272"/>
    </location>
</feature>
<dbReference type="Pfam" id="PF00400">
    <property type="entry name" value="WD40"/>
    <property type="match status" value="6"/>
</dbReference>
<reference evidence="4 5" key="1">
    <citation type="journal article" date="2024" name="BMC Biol.">
        <title>Comparative genomics of Ascetosporea gives new insight into the evolutionary basis for animal parasitism in Rhizaria.</title>
        <authorList>
            <person name="Hiltunen Thoren M."/>
            <person name="Onut-Brannstrom I."/>
            <person name="Alfjorden A."/>
            <person name="Peckova H."/>
            <person name="Swords F."/>
            <person name="Hooper C."/>
            <person name="Holzer A.S."/>
            <person name="Bass D."/>
            <person name="Burki F."/>
        </authorList>
    </citation>
    <scope>NUCLEOTIDE SEQUENCE [LARGE SCALE GENOMIC DNA]</scope>
    <source>
        <strain evidence="4">20-A016</strain>
    </source>
</reference>
<dbReference type="SUPFAM" id="SSF50978">
    <property type="entry name" value="WD40 repeat-like"/>
    <property type="match status" value="1"/>
</dbReference>